<dbReference type="eggNOG" id="ENOG502SHSB">
    <property type="taxonomic scope" value="Eukaryota"/>
</dbReference>
<sequence length="960" mass="109208">MDIDDDGGPVPFQGDYFGNDYAEGDFEWFEEDSGDPEEGVRVGEDSESDGAQGNLINVYNIGLYSLLDEEDAHDHLGWEPLPRPPPLPTSTVDDHVSVEPGLSAAELRDAEEGLRAVEAVTEFPVPTAGKIWGRTADAGYHAYAHKLASPTSPSSSSTAPGSDIRNPWAPFRHHMDWEIARWAKLRGRGSSAFTDLLRIDGLCDALDLSYKSSDELNKIIDEHIPGRPRFKRREIIVGGEAYEVFFRDVIECIRALYGDVEFARYLLLVPVQHWADKNKTIQLFHDMHTGNWWWTTQEVLERRSPGATVIPVIIASDKTQVTLFRNKSAYPVYLTIGNIPKEIRRKPSQRAQVLLAYLPTASYEHITNKAARRHGNVHHGHPLVAALSMDYPEQLLATGQKNMECPSCEVPSDKLGDGKPRYKIRNLKRILAALEKVAESPSAFMRACREVGLKPIYKPFWEDLPWCDIHLAIAPDILHQVLLGILKYLVRWLIQIYGATEIDARCRRMPQNYSACYFFHGISKLSRLTGREYDNIGRILLGLIIDLPLPGGLSPARLLCATRAILDFVNLAQYPVHSTKTLTMLEDAMQRFHANKSIFKDLGIRSNFNLPKLHFLTAHWRRAIEWLGTADNFDTQYSERRHIDDVKEAYRASNRKDEFRQMAVWLERKEKVQQHSKYIEWRRSGGPSFQHINPILAPPQVHGHVIMAKHPSVKGVSLETLIREYGATHFGAAFARFVVLQRDPHIRNRAQVERAVHSVILPFRSVAVYHKARFWIGDVEHFQPKANPLDVVYVRPERINKHGKPVPGRFDTVLVNMGTGSYLGVEGKSVLCYHQGSAKVDLLGYCVAQVRVIFSLSNLALAHLFPDQQKPPRHLAYVEWFTQFRSPEPHHALYKIKPDVREQERQVSIIPVRDIRRSVQLFPQFGPVAPRKWTSSDVLDQCPAFYVDSHLDRHTFVTVC</sequence>
<gene>
    <name evidence="2" type="ORF">FOMPIDRAFT_1163962</name>
</gene>
<evidence type="ECO:0000313" key="2">
    <source>
        <dbReference type="EMBL" id="EPS99539.1"/>
    </source>
</evidence>
<dbReference type="InParanoid" id="S8FMJ9"/>
<dbReference type="Pfam" id="PF18759">
    <property type="entry name" value="Plavaka"/>
    <property type="match status" value="2"/>
</dbReference>
<name>S8FMJ9_FOMSC</name>
<dbReference type="HOGENOM" id="CLU_006344_4_3_1"/>
<dbReference type="AlphaFoldDB" id="S8FMJ9"/>
<dbReference type="Proteomes" id="UP000015241">
    <property type="component" value="Unassembled WGS sequence"/>
</dbReference>
<reference evidence="2 3" key="1">
    <citation type="journal article" date="2012" name="Science">
        <title>The Paleozoic origin of enzymatic lignin decomposition reconstructed from 31 fungal genomes.</title>
        <authorList>
            <person name="Floudas D."/>
            <person name="Binder M."/>
            <person name="Riley R."/>
            <person name="Barry K."/>
            <person name="Blanchette R.A."/>
            <person name="Henrissat B."/>
            <person name="Martinez A.T."/>
            <person name="Otillar R."/>
            <person name="Spatafora J.W."/>
            <person name="Yadav J.S."/>
            <person name="Aerts A."/>
            <person name="Benoit I."/>
            <person name="Boyd A."/>
            <person name="Carlson A."/>
            <person name="Copeland A."/>
            <person name="Coutinho P.M."/>
            <person name="de Vries R.P."/>
            <person name="Ferreira P."/>
            <person name="Findley K."/>
            <person name="Foster B."/>
            <person name="Gaskell J."/>
            <person name="Glotzer D."/>
            <person name="Gorecki P."/>
            <person name="Heitman J."/>
            <person name="Hesse C."/>
            <person name="Hori C."/>
            <person name="Igarashi K."/>
            <person name="Jurgens J.A."/>
            <person name="Kallen N."/>
            <person name="Kersten P."/>
            <person name="Kohler A."/>
            <person name="Kuees U."/>
            <person name="Kumar T.K.A."/>
            <person name="Kuo A."/>
            <person name="LaButti K."/>
            <person name="Larrondo L.F."/>
            <person name="Lindquist E."/>
            <person name="Ling A."/>
            <person name="Lombard V."/>
            <person name="Lucas S."/>
            <person name="Lundell T."/>
            <person name="Martin R."/>
            <person name="McLaughlin D.J."/>
            <person name="Morgenstern I."/>
            <person name="Morin E."/>
            <person name="Murat C."/>
            <person name="Nagy L.G."/>
            <person name="Nolan M."/>
            <person name="Ohm R.A."/>
            <person name="Patyshakuliyeva A."/>
            <person name="Rokas A."/>
            <person name="Ruiz-Duenas F.J."/>
            <person name="Sabat G."/>
            <person name="Salamov A."/>
            <person name="Samejima M."/>
            <person name="Schmutz J."/>
            <person name="Slot J.C."/>
            <person name="St John F."/>
            <person name="Stenlid J."/>
            <person name="Sun H."/>
            <person name="Sun S."/>
            <person name="Syed K."/>
            <person name="Tsang A."/>
            <person name="Wiebenga A."/>
            <person name="Young D."/>
            <person name="Pisabarro A."/>
            <person name="Eastwood D.C."/>
            <person name="Martin F."/>
            <person name="Cullen D."/>
            <person name="Grigoriev I.V."/>
            <person name="Hibbett D.S."/>
        </authorList>
    </citation>
    <scope>NUCLEOTIDE SEQUENCE</scope>
    <source>
        <strain evidence="3">FP-58527</strain>
    </source>
</reference>
<evidence type="ECO:0000256" key="1">
    <source>
        <dbReference type="SAM" id="MobiDB-lite"/>
    </source>
</evidence>
<dbReference type="OrthoDB" id="2576233at2759"/>
<evidence type="ECO:0000313" key="3">
    <source>
        <dbReference type="Proteomes" id="UP000015241"/>
    </source>
</evidence>
<feature type="compositionally biased region" description="Acidic residues" evidence="1">
    <location>
        <begin position="22"/>
        <end position="37"/>
    </location>
</feature>
<keyword evidence="3" id="KW-1185">Reference proteome</keyword>
<proteinExistence type="predicted"/>
<evidence type="ECO:0008006" key="4">
    <source>
        <dbReference type="Google" id="ProtNLM"/>
    </source>
</evidence>
<protein>
    <recommendedName>
        <fullName evidence="4">CxC2-like cysteine cluster KDZ transposase-associated domain-containing protein</fullName>
    </recommendedName>
</protein>
<dbReference type="InterPro" id="IPR041078">
    <property type="entry name" value="Plavaka"/>
</dbReference>
<dbReference type="EMBL" id="KE504156">
    <property type="protein sequence ID" value="EPS99539.1"/>
    <property type="molecule type" value="Genomic_DNA"/>
</dbReference>
<feature type="region of interest" description="Disordered" evidence="1">
    <location>
        <begin position="1"/>
        <end position="51"/>
    </location>
</feature>
<accession>S8FMJ9</accession>
<organism evidence="2 3">
    <name type="scientific">Fomitopsis schrenkii</name>
    <name type="common">Brown rot fungus</name>
    <dbReference type="NCBI Taxonomy" id="2126942"/>
    <lineage>
        <taxon>Eukaryota</taxon>
        <taxon>Fungi</taxon>
        <taxon>Dikarya</taxon>
        <taxon>Basidiomycota</taxon>
        <taxon>Agaricomycotina</taxon>
        <taxon>Agaricomycetes</taxon>
        <taxon>Polyporales</taxon>
        <taxon>Fomitopsis</taxon>
    </lineage>
</organism>